<dbReference type="GO" id="GO:0042597">
    <property type="term" value="C:periplasmic space"/>
    <property type="evidence" value="ECO:0007669"/>
    <property type="project" value="UniProtKB-ARBA"/>
</dbReference>
<proteinExistence type="inferred from homology"/>
<evidence type="ECO:0000256" key="1">
    <source>
        <dbReference type="ARBA" id="ARBA00004193"/>
    </source>
</evidence>
<dbReference type="PROSITE" id="PS01040">
    <property type="entry name" value="SBP_BACTERIAL_5"/>
    <property type="match status" value="1"/>
</dbReference>
<feature type="domain" description="Solute-binding protein family 5" evidence="5">
    <location>
        <begin position="80"/>
        <end position="448"/>
    </location>
</feature>
<dbReference type="KEGG" id="cdx:CDES_10815"/>
<keyword evidence="7" id="KW-1185">Reference proteome</keyword>
<sequence length="528" mass="57792">MCGRRTASKVVSVLVASSLALGLASCSSSDGSSEINYVSVNGTEPQRGLVPGDTNENGGGRVVDMLYSGLVYFDEAGVAQNDLAESINQDNDTTYTVTLREGIKFSDGSDITANDFVDTWNFVVANGLLNTSFFSPIKGYEDGVESLEGLTVVDDRTFTIELGQPDSEFLQRIGYYGFAPMPASARDDLGAFGENPISSGPYKLEQWDHNAELRIVVNEHYDGPRAAQNDGLKYVFYAQNDAAYSDLLAGNLDVLDLIPPSAYTTYEEELSGRSINQPAASYLEMSIRMESPNFEGEQGQLRRQAISMAINREEIAQEIFNGTYTPAVDFTAPVLEGWRDDLEGNDVLSFNPDEARELWDDAEAIAPFEGELQISYNADGPNREWVDAVANSISNELGVPAVGNPFPDFKSFRDAYRTTGLDGAYRTAWFADYPSIGNFLGPNYTTGVASNDAKYENPEFDQLIANAAAASTKEETFEAYAQAQELLLRDLPAIPLWYPNVVGGYSEAVDNVSVNWKAIPVYWAIIKQ</sequence>
<dbReference type="CDD" id="cd00995">
    <property type="entry name" value="PBP2_NikA_DppA_OppA_like"/>
    <property type="match status" value="1"/>
</dbReference>
<dbReference type="GO" id="GO:0015833">
    <property type="term" value="P:peptide transport"/>
    <property type="evidence" value="ECO:0007669"/>
    <property type="project" value="TreeGrafter"/>
</dbReference>
<dbReference type="GO" id="GO:1904680">
    <property type="term" value="F:peptide transmembrane transporter activity"/>
    <property type="evidence" value="ECO:0007669"/>
    <property type="project" value="TreeGrafter"/>
</dbReference>
<keyword evidence="3 4" id="KW-0732">Signal</keyword>
<accession>A0A0M4CKM4</accession>
<feature type="chain" id="PRO_5039563194" description="Solute-binding protein family 5 domain-containing protein" evidence="4">
    <location>
        <begin position="23"/>
        <end position="528"/>
    </location>
</feature>
<dbReference type="OrthoDB" id="9046151at2"/>
<evidence type="ECO:0000313" key="6">
    <source>
        <dbReference type="EMBL" id="ALC06538.1"/>
    </source>
</evidence>
<dbReference type="EMBL" id="CP009220">
    <property type="protein sequence ID" value="ALC06538.1"/>
    <property type="molecule type" value="Genomic_DNA"/>
</dbReference>
<evidence type="ECO:0000256" key="4">
    <source>
        <dbReference type="SAM" id="SignalP"/>
    </source>
</evidence>
<dbReference type="Proteomes" id="UP000068067">
    <property type="component" value="Chromosome"/>
</dbReference>
<evidence type="ECO:0000313" key="7">
    <source>
        <dbReference type="Proteomes" id="UP000068067"/>
    </source>
</evidence>
<dbReference type="SUPFAM" id="SSF53850">
    <property type="entry name" value="Periplasmic binding protein-like II"/>
    <property type="match status" value="1"/>
</dbReference>
<comment type="similarity">
    <text evidence="2">Belongs to the bacterial solute-binding protein 5 family.</text>
</comment>
<dbReference type="Gene3D" id="3.90.76.10">
    <property type="entry name" value="Dipeptide-binding Protein, Domain 1"/>
    <property type="match status" value="1"/>
</dbReference>
<dbReference type="Pfam" id="PF00496">
    <property type="entry name" value="SBP_bac_5"/>
    <property type="match status" value="1"/>
</dbReference>
<dbReference type="InterPro" id="IPR039424">
    <property type="entry name" value="SBP_5"/>
</dbReference>
<protein>
    <recommendedName>
        <fullName evidence="5">Solute-binding protein family 5 domain-containing protein</fullName>
    </recommendedName>
</protein>
<comment type="subcellular location">
    <subcellularLocation>
        <location evidence="1">Cell membrane</location>
        <topology evidence="1">Lipid-anchor</topology>
    </subcellularLocation>
</comment>
<evidence type="ECO:0000256" key="3">
    <source>
        <dbReference type="ARBA" id="ARBA00022729"/>
    </source>
</evidence>
<dbReference type="Gene3D" id="3.40.190.10">
    <property type="entry name" value="Periplasmic binding protein-like II"/>
    <property type="match status" value="1"/>
</dbReference>
<dbReference type="InterPro" id="IPR000914">
    <property type="entry name" value="SBP_5_dom"/>
</dbReference>
<dbReference type="InterPro" id="IPR023765">
    <property type="entry name" value="SBP_5_CS"/>
</dbReference>
<dbReference type="GO" id="GO:0043190">
    <property type="term" value="C:ATP-binding cassette (ABC) transporter complex"/>
    <property type="evidence" value="ECO:0007669"/>
    <property type="project" value="InterPro"/>
</dbReference>
<dbReference type="STRING" id="931089.CDES_10815"/>
<evidence type="ECO:0000259" key="5">
    <source>
        <dbReference type="Pfam" id="PF00496"/>
    </source>
</evidence>
<feature type="signal peptide" evidence="4">
    <location>
        <begin position="1"/>
        <end position="22"/>
    </location>
</feature>
<dbReference type="PROSITE" id="PS51257">
    <property type="entry name" value="PROKAR_LIPOPROTEIN"/>
    <property type="match status" value="1"/>
</dbReference>
<dbReference type="AlphaFoldDB" id="A0A0M4CKM4"/>
<evidence type="ECO:0000256" key="2">
    <source>
        <dbReference type="ARBA" id="ARBA00005695"/>
    </source>
</evidence>
<dbReference type="RefSeq" id="WP_053545465.1">
    <property type="nucleotide sequence ID" value="NZ_CP009220.1"/>
</dbReference>
<gene>
    <name evidence="6" type="ORF">CDES_10815</name>
</gene>
<dbReference type="PANTHER" id="PTHR30290:SF83">
    <property type="entry name" value="ABC TRANSPORTER SUBSTRATE-BINDING PROTEIN"/>
    <property type="match status" value="1"/>
</dbReference>
<organism evidence="6 7">
    <name type="scientific">Corynebacterium deserti GIMN1.010</name>
    <dbReference type="NCBI Taxonomy" id="931089"/>
    <lineage>
        <taxon>Bacteria</taxon>
        <taxon>Bacillati</taxon>
        <taxon>Actinomycetota</taxon>
        <taxon>Actinomycetes</taxon>
        <taxon>Mycobacteriales</taxon>
        <taxon>Corynebacteriaceae</taxon>
        <taxon>Corynebacterium</taxon>
    </lineage>
</organism>
<dbReference type="PATRIC" id="fig|931089.4.peg.2188"/>
<dbReference type="Gene3D" id="3.10.105.10">
    <property type="entry name" value="Dipeptide-binding Protein, Domain 3"/>
    <property type="match status" value="1"/>
</dbReference>
<dbReference type="PANTHER" id="PTHR30290">
    <property type="entry name" value="PERIPLASMIC BINDING COMPONENT OF ABC TRANSPORTER"/>
    <property type="match status" value="1"/>
</dbReference>
<dbReference type="InterPro" id="IPR030678">
    <property type="entry name" value="Peptide/Ni-bd"/>
</dbReference>
<dbReference type="PIRSF" id="PIRSF002741">
    <property type="entry name" value="MppA"/>
    <property type="match status" value="1"/>
</dbReference>
<name>A0A0M4CKM4_9CORY</name>
<reference evidence="6 7" key="1">
    <citation type="submission" date="2014-08" db="EMBL/GenBank/DDBJ databases">
        <title>Complete genome sequence of Corynebacterium deserti GIMN1.010 (=DSM 45689), isolated from desert sand in western China.</title>
        <authorList>
            <person name="Ruckert C."/>
            <person name="Albersmeier A."/>
            <person name="Kalinowski J."/>
        </authorList>
    </citation>
    <scope>NUCLEOTIDE SEQUENCE [LARGE SCALE GENOMIC DNA]</scope>
    <source>
        <strain evidence="6 7">GIMN1.010</strain>
    </source>
</reference>